<evidence type="ECO:0000256" key="1">
    <source>
        <dbReference type="SAM" id="Phobius"/>
    </source>
</evidence>
<feature type="signal peptide" evidence="2">
    <location>
        <begin position="1"/>
        <end position="28"/>
    </location>
</feature>
<reference evidence="3" key="1">
    <citation type="journal article" date="2023" name="Mol. Ecol. Resour.">
        <title>Chromosome-level genome assembly of a triploid poplar Populus alba 'Berolinensis'.</title>
        <authorList>
            <person name="Chen S."/>
            <person name="Yu Y."/>
            <person name="Wang X."/>
            <person name="Wang S."/>
            <person name="Zhang T."/>
            <person name="Zhou Y."/>
            <person name="He R."/>
            <person name="Meng N."/>
            <person name="Wang Y."/>
            <person name="Liu W."/>
            <person name="Liu Z."/>
            <person name="Liu J."/>
            <person name="Guo Q."/>
            <person name="Huang H."/>
            <person name="Sederoff R.R."/>
            <person name="Wang G."/>
            <person name="Qu G."/>
            <person name="Chen S."/>
        </authorList>
    </citation>
    <scope>NUCLEOTIDE SEQUENCE</scope>
    <source>
        <strain evidence="3">SC-2020</strain>
    </source>
</reference>
<keyword evidence="1" id="KW-0472">Membrane</keyword>
<dbReference type="AlphaFoldDB" id="A0AAD6QXJ2"/>
<feature type="chain" id="PRO_5042077943" description="Secreted protein" evidence="2">
    <location>
        <begin position="29"/>
        <end position="101"/>
    </location>
</feature>
<sequence>MIIPSGFRFHMFLFLPLPVFLLHILSLAHHCGRSLSNLSGKEDGARLLYIFRVLGFSVFSSSFNFYPQHRRGWYLVELLILSGDSAQKIKKIYKSNSIFLL</sequence>
<keyword evidence="2" id="KW-0732">Signal</keyword>
<keyword evidence="4" id="KW-1185">Reference proteome</keyword>
<dbReference type="EMBL" id="JAQIZT010000005">
    <property type="protein sequence ID" value="KAJ6998337.1"/>
    <property type="molecule type" value="Genomic_DNA"/>
</dbReference>
<keyword evidence="1" id="KW-0812">Transmembrane</keyword>
<keyword evidence="1" id="KW-1133">Transmembrane helix</keyword>
<evidence type="ECO:0000256" key="2">
    <source>
        <dbReference type="SAM" id="SignalP"/>
    </source>
</evidence>
<protein>
    <recommendedName>
        <fullName evidence="5">Secreted protein</fullName>
    </recommendedName>
</protein>
<accession>A0AAD6QXJ2</accession>
<gene>
    <name evidence="3" type="ORF">NC653_014508</name>
</gene>
<dbReference type="Proteomes" id="UP001164929">
    <property type="component" value="Chromosome 5"/>
</dbReference>
<comment type="caution">
    <text evidence="3">The sequence shown here is derived from an EMBL/GenBank/DDBJ whole genome shotgun (WGS) entry which is preliminary data.</text>
</comment>
<evidence type="ECO:0000313" key="4">
    <source>
        <dbReference type="Proteomes" id="UP001164929"/>
    </source>
</evidence>
<feature type="transmembrane region" description="Helical" evidence="1">
    <location>
        <begin position="47"/>
        <end position="66"/>
    </location>
</feature>
<proteinExistence type="predicted"/>
<evidence type="ECO:0000313" key="3">
    <source>
        <dbReference type="EMBL" id="KAJ6998337.1"/>
    </source>
</evidence>
<name>A0AAD6QXJ2_9ROSI</name>
<evidence type="ECO:0008006" key="5">
    <source>
        <dbReference type="Google" id="ProtNLM"/>
    </source>
</evidence>
<organism evidence="3 4">
    <name type="scientific">Populus alba x Populus x berolinensis</name>
    <dbReference type="NCBI Taxonomy" id="444605"/>
    <lineage>
        <taxon>Eukaryota</taxon>
        <taxon>Viridiplantae</taxon>
        <taxon>Streptophyta</taxon>
        <taxon>Embryophyta</taxon>
        <taxon>Tracheophyta</taxon>
        <taxon>Spermatophyta</taxon>
        <taxon>Magnoliopsida</taxon>
        <taxon>eudicotyledons</taxon>
        <taxon>Gunneridae</taxon>
        <taxon>Pentapetalae</taxon>
        <taxon>rosids</taxon>
        <taxon>fabids</taxon>
        <taxon>Malpighiales</taxon>
        <taxon>Salicaceae</taxon>
        <taxon>Saliceae</taxon>
        <taxon>Populus</taxon>
    </lineage>
</organism>